<dbReference type="Gene3D" id="3.40.50.1820">
    <property type="entry name" value="alpha/beta hydrolase"/>
    <property type="match status" value="1"/>
</dbReference>
<evidence type="ECO:0000256" key="1">
    <source>
        <dbReference type="ARBA" id="ARBA00008645"/>
    </source>
</evidence>
<dbReference type="GO" id="GO:1900226">
    <property type="term" value="P:negative regulation of NLRP3 inflammasome complex assembly"/>
    <property type="evidence" value="ECO:0007669"/>
    <property type="project" value="UniProtKB-ARBA"/>
</dbReference>
<protein>
    <recommendedName>
        <fullName evidence="3">Protein ABHD8</fullName>
    </recommendedName>
    <alternativeName>
        <fullName evidence="4">Alpha/beta hydrolase domain-containing protein 8</fullName>
    </alternativeName>
</protein>
<dbReference type="PRINTS" id="PR00412">
    <property type="entry name" value="EPOXHYDRLASE"/>
</dbReference>
<reference evidence="8" key="1">
    <citation type="journal article" date="2004" name="Nature">
        <title>Genome duplication in the teleost fish Tetraodon nigroviridis reveals the early vertebrate proto-karyotype.</title>
        <authorList>
            <person name="Jaillon O."/>
            <person name="Aury J.-M."/>
            <person name="Brunet F."/>
            <person name="Petit J.-L."/>
            <person name="Stange-Thomann N."/>
            <person name="Mauceli E."/>
            <person name="Bouneau L."/>
            <person name="Fischer C."/>
            <person name="Ozouf-Costaz C."/>
            <person name="Bernot A."/>
            <person name="Nicaud S."/>
            <person name="Jaffe D."/>
            <person name="Fisher S."/>
            <person name="Lutfalla G."/>
            <person name="Dossat C."/>
            <person name="Segurens B."/>
            <person name="Dasilva C."/>
            <person name="Salanoubat M."/>
            <person name="Levy M."/>
            <person name="Boudet N."/>
            <person name="Castellano S."/>
            <person name="Anthouard V."/>
            <person name="Jubin C."/>
            <person name="Castelli V."/>
            <person name="Katinka M."/>
            <person name="Vacherie B."/>
            <person name="Biemont C."/>
            <person name="Skalli Z."/>
            <person name="Cattolico L."/>
            <person name="Poulain J."/>
            <person name="De Berardinis V."/>
            <person name="Cruaud C."/>
            <person name="Duprat S."/>
            <person name="Brottier P."/>
            <person name="Coutanceau J.-P."/>
            <person name="Gouzy J."/>
            <person name="Parra G."/>
            <person name="Lardier G."/>
            <person name="Chapple C."/>
            <person name="McKernan K.J."/>
            <person name="McEwan P."/>
            <person name="Bosak S."/>
            <person name="Kellis M."/>
            <person name="Volff J.-N."/>
            <person name="Guigo R."/>
            <person name="Zody M.C."/>
            <person name="Mesirov J."/>
            <person name="Lindblad-Toh K."/>
            <person name="Birren B."/>
            <person name="Nusbaum C."/>
            <person name="Kahn D."/>
            <person name="Robinson-Rechavi M."/>
            <person name="Laudet V."/>
            <person name="Schachter V."/>
            <person name="Quetier F."/>
            <person name="Saurin W."/>
            <person name="Scarpelli C."/>
            <person name="Wincker P."/>
            <person name="Lander E.S."/>
            <person name="Weissenbach J."/>
            <person name="Roest Crollius H."/>
        </authorList>
    </citation>
    <scope>NUCLEOTIDE SEQUENCE [LARGE SCALE GENOMIC DNA]</scope>
</reference>
<evidence type="ECO:0000256" key="2">
    <source>
        <dbReference type="ARBA" id="ARBA00022801"/>
    </source>
</evidence>
<keyword evidence="2" id="KW-0378">Hydrolase</keyword>
<reference evidence="7" key="2">
    <citation type="submission" date="2025-08" db="UniProtKB">
        <authorList>
            <consortium name="Ensembl"/>
        </authorList>
    </citation>
    <scope>IDENTIFICATION</scope>
</reference>
<dbReference type="FunFam" id="3.40.50.1820:FF:000017">
    <property type="entry name" value="Abhydrolase domain containing 8"/>
    <property type="match status" value="1"/>
</dbReference>
<dbReference type="InParanoid" id="H3CDA6"/>
<evidence type="ECO:0000313" key="7">
    <source>
        <dbReference type="Ensembl" id="ENSTNIP00000006229.1"/>
    </source>
</evidence>
<dbReference type="InterPro" id="IPR000073">
    <property type="entry name" value="AB_hydrolase_1"/>
</dbReference>
<dbReference type="GO" id="GO:0006654">
    <property type="term" value="P:phosphatidic acid biosynthetic process"/>
    <property type="evidence" value="ECO:0007669"/>
    <property type="project" value="TreeGrafter"/>
</dbReference>
<dbReference type="SUPFAM" id="SSF53474">
    <property type="entry name" value="alpha/beta-Hydrolases"/>
    <property type="match status" value="1"/>
</dbReference>
<reference evidence="7" key="3">
    <citation type="submission" date="2025-09" db="UniProtKB">
        <authorList>
            <consortium name="Ensembl"/>
        </authorList>
    </citation>
    <scope>IDENTIFICATION</scope>
</reference>
<dbReference type="HOGENOM" id="CLU_057347_0_0_1"/>
<dbReference type="STRING" id="99883.ENSTNIP00000006229"/>
<dbReference type="ESTHER" id="tetng-q4t7r6">
    <property type="family name" value="ABHD8"/>
</dbReference>
<dbReference type="Proteomes" id="UP000007303">
    <property type="component" value="Unassembled WGS sequence"/>
</dbReference>
<keyword evidence="8" id="KW-1185">Reference proteome</keyword>
<evidence type="ECO:0000313" key="8">
    <source>
        <dbReference type="Proteomes" id="UP000007303"/>
    </source>
</evidence>
<dbReference type="PANTHER" id="PTHR42886:SF83">
    <property type="entry name" value="PROTEIN ABHD8"/>
    <property type="match status" value="1"/>
</dbReference>
<dbReference type="GeneTree" id="ENSGT00390000007336"/>
<dbReference type="InterPro" id="IPR000639">
    <property type="entry name" value="Epox_hydrolase-like"/>
</dbReference>
<dbReference type="AlphaFoldDB" id="H3CDA6"/>
<evidence type="ECO:0000256" key="5">
    <source>
        <dbReference type="SAM" id="MobiDB-lite"/>
    </source>
</evidence>
<dbReference type="PANTHER" id="PTHR42886">
    <property type="entry name" value="RE40534P-RELATED"/>
    <property type="match status" value="1"/>
</dbReference>
<dbReference type="GO" id="GO:0005739">
    <property type="term" value="C:mitochondrion"/>
    <property type="evidence" value="ECO:0007669"/>
    <property type="project" value="TreeGrafter"/>
</dbReference>
<comment type="similarity">
    <text evidence="1">Belongs to the AB hydrolase superfamily.</text>
</comment>
<name>H3CDA6_TETNG</name>
<organism evidence="7 8">
    <name type="scientific">Tetraodon nigroviridis</name>
    <name type="common">Spotted green pufferfish</name>
    <name type="synonym">Chelonodon nigroviridis</name>
    <dbReference type="NCBI Taxonomy" id="99883"/>
    <lineage>
        <taxon>Eukaryota</taxon>
        <taxon>Metazoa</taxon>
        <taxon>Chordata</taxon>
        <taxon>Craniata</taxon>
        <taxon>Vertebrata</taxon>
        <taxon>Euteleostomi</taxon>
        <taxon>Actinopterygii</taxon>
        <taxon>Neopterygii</taxon>
        <taxon>Teleostei</taxon>
        <taxon>Neoteleostei</taxon>
        <taxon>Acanthomorphata</taxon>
        <taxon>Eupercaria</taxon>
        <taxon>Tetraodontiformes</taxon>
        <taxon>Tetradontoidea</taxon>
        <taxon>Tetraodontidae</taxon>
        <taxon>Tetraodon</taxon>
    </lineage>
</organism>
<dbReference type="GO" id="GO:0042171">
    <property type="term" value="F:lysophosphatidic acid acyltransferase activity"/>
    <property type="evidence" value="ECO:0007669"/>
    <property type="project" value="TreeGrafter"/>
</dbReference>
<accession>H3CDA6</accession>
<evidence type="ECO:0000256" key="4">
    <source>
        <dbReference type="ARBA" id="ARBA00041848"/>
    </source>
</evidence>
<dbReference type="GO" id="GO:0052689">
    <property type="term" value="F:carboxylic ester hydrolase activity"/>
    <property type="evidence" value="ECO:0007669"/>
    <property type="project" value="TreeGrafter"/>
</dbReference>
<dbReference type="InterPro" id="IPR029058">
    <property type="entry name" value="AB_hydrolase_fold"/>
</dbReference>
<feature type="region of interest" description="Disordered" evidence="5">
    <location>
        <begin position="98"/>
        <end position="145"/>
    </location>
</feature>
<dbReference type="Ensembl" id="ENSTNIT00000006377.1">
    <property type="protein sequence ID" value="ENSTNIP00000006229.1"/>
    <property type="gene ID" value="ENSTNIG00000003634.1"/>
</dbReference>
<evidence type="ECO:0000256" key="3">
    <source>
        <dbReference type="ARBA" id="ARBA00039466"/>
    </source>
</evidence>
<feature type="region of interest" description="Disordered" evidence="5">
    <location>
        <begin position="430"/>
        <end position="456"/>
    </location>
</feature>
<dbReference type="PRINTS" id="PR00111">
    <property type="entry name" value="ABHYDROLASE"/>
</dbReference>
<dbReference type="GO" id="GO:0055088">
    <property type="term" value="P:lipid homeostasis"/>
    <property type="evidence" value="ECO:0007669"/>
    <property type="project" value="TreeGrafter"/>
</dbReference>
<dbReference type="Pfam" id="PF00561">
    <property type="entry name" value="Abhydrolase_1"/>
    <property type="match status" value="1"/>
</dbReference>
<proteinExistence type="inferred from homology"/>
<dbReference type="OMA" id="RVKHTIP"/>
<feature type="compositionally biased region" description="Polar residues" evidence="5">
    <location>
        <begin position="100"/>
        <end position="126"/>
    </location>
</feature>
<feature type="compositionally biased region" description="Basic and acidic residues" evidence="5">
    <location>
        <begin position="435"/>
        <end position="447"/>
    </location>
</feature>
<feature type="domain" description="AB hydrolase-1" evidence="6">
    <location>
        <begin position="186"/>
        <end position="292"/>
    </location>
</feature>
<evidence type="ECO:0000259" key="6">
    <source>
        <dbReference type="Pfam" id="PF00561"/>
    </source>
</evidence>
<sequence length="456" mass="50288">VCRAGTMITSVLGNLFCCSSKFTNVVVPENNSESADGFKFLEVKPGRVLRVKHTIPERAVVDQPTLPEGSFSLKRKIRLYETGQLYIDNFGDDVSGAQRRCQNGDTEPNSTVEVELTDCTSSSSPASDLEAKTEPGPAGGDGASVAEAGRKAPAVLPIKKAKPKRTVVIDCERKISACKGTHPDVVLFFIHGVGGSLDIWRNQLDFFSQQGYETIAVDLVGHGASSAPQIAAAYTFYALAEDIRLIFRRYARRRNVLVGHSYGVSFCTFLAHEYPEQVHKMVLINGGAPTSLEPSACSIFNLPSCVLHCLSPLLTWFFLKAGFAQQGYRQKRMLKDHRAFDVPSFVLRSMMNGQYWPEGDEVYHAEIVVPTLLVHGMHDRFVHVDDDQQMTETLLMGFLKVVADGSHMVMIECPDLVNILLHEFILWEPPPPPPPKKDSKARPETAKGARAPLDLS</sequence>